<evidence type="ECO:0000313" key="9">
    <source>
        <dbReference type="EMBL" id="GKT25739.1"/>
    </source>
</evidence>
<dbReference type="InterPro" id="IPR013057">
    <property type="entry name" value="AA_transpt_TM"/>
</dbReference>
<feature type="region of interest" description="Disordered" evidence="6">
    <location>
        <begin position="176"/>
        <end position="215"/>
    </location>
</feature>
<comment type="subcellular location">
    <subcellularLocation>
        <location evidence="1">Membrane</location>
        <topology evidence="1">Multi-pass membrane protein</topology>
    </subcellularLocation>
</comment>
<feature type="compositionally biased region" description="Polar residues" evidence="6">
    <location>
        <begin position="126"/>
        <end position="146"/>
    </location>
</feature>
<feature type="coiled-coil region" evidence="5">
    <location>
        <begin position="56"/>
        <end position="111"/>
    </location>
</feature>
<keyword evidence="10" id="KW-1185">Reference proteome</keyword>
<feature type="transmembrane region" description="Helical" evidence="7">
    <location>
        <begin position="522"/>
        <end position="543"/>
    </location>
</feature>
<evidence type="ECO:0000256" key="5">
    <source>
        <dbReference type="SAM" id="Coils"/>
    </source>
</evidence>
<keyword evidence="3 7" id="KW-1133">Transmembrane helix</keyword>
<sequence>MYFCVDFTFDRNSTNIMATPPRTAQEIISGPVNERAAMRRKGEKPKDHMRSNKKIIETIQKKKKTELEAVKMAEAKPFKISKFQGTQSKIRASVEKEVEECKLREELLRRKKIKESMEKPVPSYLKGTTQPIKPPQKSNKSITKQPVPSHIELQQKYHEDMLRLKGRGPRSFIKENTRAATSSKPPSSQPLAKQQSHVPKSSIPINPLPKQHTLGSMPDYLVERKMEFSKKRELEEARKAEIELRKHVPPGCRIVADSEKKTILETLKQRRDDALERLVRFPSVVDSISKRKERSALEKRISDLDKAIGDFSKPLVKFNTMSKIEDSIEEDFLEKEDVVAEEANDGDGLDDVEETEGVGMFGSTFNIINSIVGTGVLAIPAAFNSAGIIDGCIGMALAGVYTLISYNQLVICSARSKKYSYKELAVECFGPGVGLWHDLFMFLLVFSFCCAYLVFVGEFLSTQFSLFISDESSWAWLLDKNKILFSFCCAYLVFVGEFLSTQFSLFISDESSWAWLLDKNKIRAVVLFGVMFPITCLTNINFLSYPSAGAVFCVIYSTIYVIVKCVSTIIKDGVSDKVFLASFNVESFNVIVTILMSIGAHFSIPILYGSMGGTDKSKVSKMKKANAISISFCLFCYLSMALSGNLAFGSDIQENILLTFDSNDTFNIIAQYAMSFVIITSYPLTLWPVRMSFYTFVDEIKYRRQRKQELLRIRQESAAKELEKQVTGKSSATKMNLFSTRSPVEDVEGAIDNELTEPLSDDTDTAFSPSEMYPESYKVNSGMSRALVLTTPFFTKYHSHNHGADDADVPELYRQTEEKRPYWLHLVVGFTICVMTLGIAIALPSVLSIFNLFGSTFGCVIYFLLPAVFWIKLRDYRNGKHVHADANGKPPRLGLDDIFRKGNGFSLILFTIGPMLDFTVFISTLSNLINNGL</sequence>
<evidence type="ECO:0000259" key="8">
    <source>
        <dbReference type="PROSITE" id="PS51665"/>
    </source>
</evidence>
<feature type="region of interest" description="Disordered" evidence="6">
    <location>
        <begin position="118"/>
        <end position="147"/>
    </location>
</feature>
<evidence type="ECO:0000256" key="3">
    <source>
        <dbReference type="ARBA" id="ARBA00022989"/>
    </source>
</evidence>
<comment type="caution">
    <text evidence="9">The sequence shown here is derived from an EMBL/GenBank/DDBJ whole genome shotgun (WGS) entry which is preliminary data.</text>
</comment>
<dbReference type="EMBL" id="BQXS01012609">
    <property type="protein sequence ID" value="GKT25739.1"/>
    <property type="molecule type" value="Genomic_DNA"/>
</dbReference>
<keyword evidence="4 7" id="KW-0472">Membrane</keyword>
<evidence type="ECO:0000256" key="2">
    <source>
        <dbReference type="ARBA" id="ARBA00022692"/>
    </source>
</evidence>
<dbReference type="Pfam" id="PF01490">
    <property type="entry name" value="Aa_trans"/>
    <property type="match status" value="2"/>
</dbReference>
<keyword evidence="5" id="KW-0175">Coiled coil</keyword>
<dbReference type="Proteomes" id="UP001057375">
    <property type="component" value="Unassembled WGS sequence"/>
</dbReference>
<feature type="transmembrane region" description="Helical" evidence="7">
    <location>
        <begin position="668"/>
        <end position="697"/>
    </location>
</feature>
<dbReference type="Pfam" id="PF13864">
    <property type="entry name" value="Enkurin"/>
    <property type="match status" value="1"/>
</dbReference>
<dbReference type="PANTHER" id="PTHR22950">
    <property type="entry name" value="AMINO ACID TRANSPORTER"/>
    <property type="match status" value="1"/>
</dbReference>
<feature type="transmembrane region" description="Helical" evidence="7">
    <location>
        <begin position="822"/>
        <end position="843"/>
    </location>
</feature>
<keyword evidence="2 7" id="KW-0812">Transmembrane</keyword>
<gene>
    <name evidence="9" type="ORF">ADUPG1_013129</name>
</gene>
<feature type="transmembrane region" description="Helical" evidence="7">
    <location>
        <begin position="590"/>
        <end position="608"/>
    </location>
</feature>
<feature type="domain" description="Enkurin" evidence="8">
    <location>
        <begin position="227"/>
        <end position="319"/>
    </location>
</feature>
<feature type="transmembrane region" description="Helical" evidence="7">
    <location>
        <begin position="550"/>
        <end position="570"/>
    </location>
</feature>
<evidence type="ECO:0000313" key="10">
    <source>
        <dbReference type="Proteomes" id="UP001057375"/>
    </source>
</evidence>
<organism evidence="9 10">
    <name type="scientific">Aduncisulcus paluster</name>
    <dbReference type="NCBI Taxonomy" id="2918883"/>
    <lineage>
        <taxon>Eukaryota</taxon>
        <taxon>Metamonada</taxon>
        <taxon>Carpediemonas-like organisms</taxon>
        <taxon>Aduncisulcus</taxon>
    </lineage>
</organism>
<dbReference type="InterPro" id="IPR027012">
    <property type="entry name" value="Enkurin_dom"/>
</dbReference>
<evidence type="ECO:0000256" key="6">
    <source>
        <dbReference type="SAM" id="MobiDB-lite"/>
    </source>
</evidence>
<feature type="transmembrane region" description="Helical" evidence="7">
    <location>
        <begin position="849"/>
        <end position="871"/>
    </location>
</feature>
<name>A0ABQ5K1U8_9EUKA</name>
<evidence type="ECO:0000256" key="7">
    <source>
        <dbReference type="SAM" id="Phobius"/>
    </source>
</evidence>
<dbReference type="PROSITE" id="PS51665">
    <property type="entry name" value="ENKURIN"/>
    <property type="match status" value="1"/>
</dbReference>
<feature type="compositionally biased region" description="Polar residues" evidence="6">
    <location>
        <begin position="178"/>
        <end position="199"/>
    </location>
</feature>
<feature type="transmembrane region" description="Helical" evidence="7">
    <location>
        <begin position="628"/>
        <end position="648"/>
    </location>
</feature>
<feature type="transmembrane region" description="Helical" evidence="7">
    <location>
        <begin position="907"/>
        <end position="929"/>
    </location>
</feature>
<proteinExistence type="predicted"/>
<accession>A0ABQ5K1U8</accession>
<evidence type="ECO:0000256" key="4">
    <source>
        <dbReference type="ARBA" id="ARBA00023136"/>
    </source>
</evidence>
<protein>
    <recommendedName>
        <fullName evidence="8">Enkurin domain-containing protein</fullName>
    </recommendedName>
</protein>
<evidence type="ECO:0000256" key="1">
    <source>
        <dbReference type="ARBA" id="ARBA00004141"/>
    </source>
</evidence>
<feature type="transmembrane region" description="Helical" evidence="7">
    <location>
        <begin position="483"/>
        <end position="507"/>
    </location>
</feature>
<feature type="transmembrane region" description="Helical" evidence="7">
    <location>
        <begin position="439"/>
        <end position="462"/>
    </location>
</feature>
<reference evidence="9" key="1">
    <citation type="submission" date="2022-03" db="EMBL/GenBank/DDBJ databases">
        <title>Draft genome sequence of Aduncisulcus paluster, a free-living microaerophilic Fornicata.</title>
        <authorList>
            <person name="Yuyama I."/>
            <person name="Kume K."/>
            <person name="Tamura T."/>
            <person name="Inagaki Y."/>
            <person name="Hashimoto T."/>
        </authorList>
    </citation>
    <scope>NUCLEOTIDE SEQUENCE</scope>
    <source>
        <strain evidence="9">NY0171</strain>
    </source>
</reference>